<protein>
    <recommendedName>
        <fullName evidence="3">LSD1 subclass zinc finger protein</fullName>
    </recommendedName>
</protein>
<sequence>MTCRDSGSASTVGVIRRDPSYRLGGAIMAVYEALTVALIIVLAMASIAALYLGLMNWAGAAHVVRCSTCHHLTVASARQPQQSCPHCRHPVLTHPLYAVHHARGPERVRVIDDRLRY</sequence>
<evidence type="ECO:0008006" key="3">
    <source>
        <dbReference type="Google" id="ProtNLM"/>
    </source>
</evidence>
<gene>
    <name evidence="2" type="ordered locus">Mmcs_4042</name>
</gene>
<accession>A0A5Q5BNW0</accession>
<proteinExistence type="predicted"/>
<keyword evidence="1" id="KW-1133">Transmembrane helix</keyword>
<organism evidence="2">
    <name type="scientific">Mycobacterium sp. (strain MCS)</name>
    <dbReference type="NCBI Taxonomy" id="164756"/>
    <lineage>
        <taxon>Bacteria</taxon>
        <taxon>Bacillati</taxon>
        <taxon>Actinomycetota</taxon>
        <taxon>Actinomycetes</taxon>
        <taxon>Mycobacteriales</taxon>
        <taxon>Mycobacteriaceae</taxon>
        <taxon>Mycobacterium</taxon>
    </lineage>
</organism>
<reference evidence="2" key="1">
    <citation type="submission" date="2006-06" db="EMBL/GenBank/DDBJ databases">
        <title>Complete sequence of chromosome of Mycobacterium sp. MCS.</title>
        <authorList>
            <consortium name="US DOE Joint Genome Institute"/>
            <person name="Copeland A."/>
            <person name="Lucas S."/>
            <person name="Lapidus A."/>
            <person name="Barry K."/>
            <person name="Detter J.C."/>
            <person name="Glavina del Rio T."/>
            <person name="Hammon N."/>
            <person name="Israni S."/>
            <person name="Dalin E."/>
            <person name="Tice H."/>
            <person name="Pitluck S."/>
            <person name="Martinez M."/>
            <person name="Schmutz J."/>
            <person name="Larimer F."/>
            <person name="Land M."/>
            <person name="Hauser L."/>
            <person name="Kyrpides N."/>
            <person name="Kim E."/>
            <person name="Miller C.D."/>
            <person name="Hughes J.E."/>
            <person name="Anderson A.J."/>
            <person name="Sims R.C."/>
            <person name="Richardson P."/>
        </authorList>
    </citation>
    <scope>NUCLEOTIDE SEQUENCE [LARGE SCALE GENOMIC DNA]</scope>
    <source>
        <strain evidence="2">MCS</strain>
    </source>
</reference>
<evidence type="ECO:0000313" key="2">
    <source>
        <dbReference type="EMBL" id="ABG10147.1"/>
    </source>
</evidence>
<feature type="transmembrane region" description="Helical" evidence="1">
    <location>
        <begin position="26"/>
        <end position="52"/>
    </location>
</feature>
<keyword evidence="1" id="KW-0472">Membrane</keyword>
<dbReference type="EMBL" id="CP000384">
    <property type="protein sequence ID" value="ABG10147.1"/>
    <property type="molecule type" value="Genomic_DNA"/>
</dbReference>
<dbReference type="AlphaFoldDB" id="A0A5Q5BNW0"/>
<dbReference type="KEGG" id="mmc:Mmcs_4042"/>
<keyword evidence="1" id="KW-0812">Transmembrane</keyword>
<evidence type="ECO:0000256" key="1">
    <source>
        <dbReference type="SAM" id="Phobius"/>
    </source>
</evidence>
<name>A0A5Q5BNW0_MYCSS</name>